<evidence type="ECO:0000256" key="1">
    <source>
        <dbReference type="ARBA" id="ARBA00022701"/>
    </source>
</evidence>
<reference evidence="10 11" key="1">
    <citation type="submission" date="2020-04" db="EMBL/GenBank/DDBJ databases">
        <title>Plant Genome Project.</title>
        <authorList>
            <person name="Zhang R.-G."/>
        </authorList>
    </citation>
    <scope>NUCLEOTIDE SEQUENCE [LARGE SCALE GENOMIC DNA]</scope>
    <source>
        <strain evidence="10">YNK0</strain>
        <tissue evidence="10">Leaf</tissue>
    </source>
</reference>
<dbReference type="SUPFAM" id="SSF52540">
    <property type="entry name" value="P-loop containing nucleoside triphosphate hydrolases"/>
    <property type="match status" value="1"/>
</dbReference>
<dbReference type="FunFam" id="3.40.850.10:FF:000114">
    <property type="entry name" value="Kinesin-like protein"/>
    <property type="match status" value="1"/>
</dbReference>
<name>A0A834YS49_TETSI</name>
<feature type="binding site" evidence="7">
    <location>
        <begin position="86"/>
        <end position="93"/>
    </location>
    <ligand>
        <name>ATP</name>
        <dbReference type="ChEBI" id="CHEBI:30616"/>
    </ligand>
</feature>
<dbReference type="Gene3D" id="3.40.850.10">
    <property type="entry name" value="Kinesin motor domain"/>
    <property type="match status" value="1"/>
</dbReference>
<dbReference type="GO" id="GO:0005874">
    <property type="term" value="C:microtubule"/>
    <property type="evidence" value="ECO:0007669"/>
    <property type="project" value="UniProtKB-KW"/>
</dbReference>
<dbReference type="OMA" id="HAMANEP"/>
<keyword evidence="4" id="KW-0175">Coiled coil</keyword>
<keyword evidence="1 8" id="KW-0493">Microtubule</keyword>
<dbReference type="GO" id="GO:0008017">
    <property type="term" value="F:microtubule binding"/>
    <property type="evidence" value="ECO:0007669"/>
    <property type="project" value="InterPro"/>
</dbReference>
<dbReference type="GO" id="GO:0005524">
    <property type="term" value="F:ATP binding"/>
    <property type="evidence" value="ECO:0007669"/>
    <property type="project" value="UniProtKB-UniRule"/>
</dbReference>
<dbReference type="PRINTS" id="PR00380">
    <property type="entry name" value="KINESINHEAVY"/>
</dbReference>
<dbReference type="Proteomes" id="UP000655225">
    <property type="component" value="Unassembled WGS sequence"/>
</dbReference>
<dbReference type="InterPro" id="IPR036961">
    <property type="entry name" value="Kinesin_motor_dom_sf"/>
</dbReference>
<keyword evidence="11" id="KW-1185">Reference proteome</keyword>
<evidence type="ECO:0000256" key="6">
    <source>
        <dbReference type="ARBA" id="ARBA00061495"/>
    </source>
</evidence>
<sequence length="341" mass="38098">MSNVTVCARFRPLSSKEKRDHGDVICIRSIDAENFVFKDEKDEDFTFCFDRVFYPGSEQVDVYEFLAQPIVRDAVNAINGTIITYGQTGAGKTYSIEGPSILGCDEQKKEGLLPRVVGELFECLKSADEMIKYTVKLSMVEIYMEKVRDLFDLSKDNLHIKEGKVQGIFLSGVTEISILDPEEALRSLSSGIANRAVGETLMNMASSRSHCVYIFTVRQESTKDRRMKTGKLILVDLAGSEKVEKTGAEGRVLEEAKTINKSLSALGNVINALTGSTPGKVNHIPYRDSKLTRILQDALVSPPLLCPHQITIIFYQKPTVFSSYRVETHELHYFVVAHQAL</sequence>
<dbReference type="InterPro" id="IPR027417">
    <property type="entry name" value="P-loop_NTPase"/>
</dbReference>
<gene>
    <name evidence="10" type="ORF">HHK36_020677</name>
</gene>
<keyword evidence="5 7" id="KW-0505">Motor protein</keyword>
<comment type="caution">
    <text evidence="10">The sequence shown here is derived from an EMBL/GenBank/DDBJ whole genome shotgun (WGS) entry which is preliminary data.</text>
</comment>
<evidence type="ECO:0000256" key="2">
    <source>
        <dbReference type="ARBA" id="ARBA00022741"/>
    </source>
</evidence>
<evidence type="ECO:0000256" key="7">
    <source>
        <dbReference type="PROSITE-ProRule" id="PRU00283"/>
    </source>
</evidence>
<dbReference type="GO" id="GO:0003777">
    <property type="term" value="F:microtubule motor activity"/>
    <property type="evidence" value="ECO:0007669"/>
    <property type="project" value="InterPro"/>
</dbReference>
<dbReference type="Pfam" id="PF00225">
    <property type="entry name" value="Kinesin"/>
    <property type="match status" value="1"/>
</dbReference>
<keyword evidence="3 7" id="KW-0067">ATP-binding</keyword>
<evidence type="ECO:0000313" key="10">
    <source>
        <dbReference type="EMBL" id="KAF8394469.1"/>
    </source>
</evidence>
<dbReference type="InterPro" id="IPR027640">
    <property type="entry name" value="Kinesin-like_fam"/>
</dbReference>
<keyword evidence="2 7" id="KW-0547">Nucleotide-binding</keyword>
<organism evidence="10 11">
    <name type="scientific">Tetracentron sinense</name>
    <name type="common">Spur-leaf</name>
    <dbReference type="NCBI Taxonomy" id="13715"/>
    <lineage>
        <taxon>Eukaryota</taxon>
        <taxon>Viridiplantae</taxon>
        <taxon>Streptophyta</taxon>
        <taxon>Embryophyta</taxon>
        <taxon>Tracheophyta</taxon>
        <taxon>Spermatophyta</taxon>
        <taxon>Magnoliopsida</taxon>
        <taxon>Trochodendrales</taxon>
        <taxon>Trochodendraceae</taxon>
        <taxon>Tetracentron</taxon>
    </lineage>
</organism>
<dbReference type="PANTHER" id="PTHR47968:SF17">
    <property type="entry name" value="KINESIN-LIKE PROTEIN"/>
    <property type="match status" value="1"/>
</dbReference>
<proteinExistence type="inferred from homology"/>
<dbReference type="InterPro" id="IPR001752">
    <property type="entry name" value="Kinesin_motor_dom"/>
</dbReference>
<evidence type="ECO:0000256" key="5">
    <source>
        <dbReference type="ARBA" id="ARBA00023175"/>
    </source>
</evidence>
<evidence type="ECO:0000256" key="8">
    <source>
        <dbReference type="RuleBase" id="RU000394"/>
    </source>
</evidence>
<evidence type="ECO:0000256" key="4">
    <source>
        <dbReference type="ARBA" id="ARBA00023054"/>
    </source>
</evidence>
<comment type="similarity">
    <text evidence="6">Belongs to the TRAFAC class myosin-kinesin ATPase superfamily. Kinesin family. KIN-1 subfamily.</text>
</comment>
<dbReference type="SMART" id="SM00129">
    <property type="entry name" value="KISc"/>
    <property type="match status" value="1"/>
</dbReference>
<evidence type="ECO:0000256" key="3">
    <source>
        <dbReference type="ARBA" id="ARBA00022840"/>
    </source>
</evidence>
<feature type="domain" description="Kinesin motor" evidence="9">
    <location>
        <begin position="3"/>
        <end position="340"/>
    </location>
</feature>
<protein>
    <recommendedName>
        <fullName evidence="8">Kinesin-like protein</fullName>
    </recommendedName>
</protein>
<evidence type="ECO:0000313" key="11">
    <source>
        <dbReference type="Proteomes" id="UP000655225"/>
    </source>
</evidence>
<dbReference type="AlphaFoldDB" id="A0A834YS49"/>
<dbReference type="EMBL" id="JABCRI010000014">
    <property type="protein sequence ID" value="KAF8394469.1"/>
    <property type="molecule type" value="Genomic_DNA"/>
</dbReference>
<evidence type="ECO:0000259" key="9">
    <source>
        <dbReference type="PROSITE" id="PS50067"/>
    </source>
</evidence>
<dbReference type="GO" id="GO:0007018">
    <property type="term" value="P:microtubule-based movement"/>
    <property type="evidence" value="ECO:0007669"/>
    <property type="project" value="InterPro"/>
</dbReference>
<accession>A0A834YS49</accession>
<dbReference type="PROSITE" id="PS50067">
    <property type="entry name" value="KINESIN_MOTOR_2"/>
    <property type="match status" value="1"/>
</dbReference>
<dbReference type="OrthoDB" id="3176171at2759"/>
<dbReference type="InterPro" id="IPR019821">
    <property type="entry name" value="Kinesin_motor_CS"/>
</dbReference>
<dbReference type="PROSITE" id="PS00411">
    <property type="entry name" value="KINESIN_MOTOR_1"/>
    <property type="match status" value="1"/>
</dbReference>
<dbReference type="PANTHER" id="PTHR47968">
    <property type="entry name" value="CENTROMERE PROTEIN E"/>
    <property type="match status" value="1"/>
</dbReference>